<feature type="transmembrane region" description="Helical" evidence="1">
    <location>
        <begin position="396"/>
        <end position="420"/>
    </location>
</feature>
<dbReference type="PANTHER" id="PTHR23028">
    <property type="entry name" value="ACETYLTRANSFERASE"/>
    <property type="match status" value="1"/>
</dbReference>
<dbReference type="Proteomes" id="UP000730481">
    <property type="component" value="Unassembled WGS sequence"/>
</dbReference>
<proteinExistence type="predicted"/>
<dbReference type="GO" id="GO:0016747">
    <property type="term" value="F:acyltransferase activity, transferring groups other than amino-acyl groups"/>
    <property type="evidence" value="ECO:0007669"/>
    <property type="project" value="InterPro"/>
</dbReference>
<dbReference type="OrthoDB" id="5819582at2759"/>
<evidence type="ECO:0000313" key="3">
    <source>
        <dbReference type="EMBL" id="KAF4336147.1"/>
    </source>
</evidence>
<feature type="domain" description="Acyltransferase 3" evidence="2">
    <location>
        <begin position="65"/>
        <end position="446"/>
    </location>
</feature>
<feature type="transmembrane region" description="Helical" evidence="1">
    <location>
        <begin position="432"/>
        <end position="454"/>
    </location>
</feature>
<evidence type="ECO:0000256" key="1">
    <source>
        <dbReference type="SAM" id="Phobius"/>
    </source>
</evidence>
<keyword evidence="3" id="KW-0808">Transferase</keyword>
<reference evidence="3" key="2">
    <citation type="submission" date="2020-02" db="EMBL/GenBank/DDBJ databases">
        <title>Identification and distribution of gene clusters putatively required for synthesis of sphingolipid metabolism inhibitors in phylogenetically diverse species of the filamentous fungus Fusarium.</title>
        <authorList>
            <person name="Kim H.-S."/>
            <person name="Busman M."/>
            <person name="Brown D.W."/>
            <person name="Divon H."/>
            <person name="Uhlig S."/>
            <person name="Proctor R.H."/>
        </authorList>
    </citation>
    <scope>NUCLEOTIDE SEQUENCE</scope>
    <source>
        <strain evidence="3">NRRL 25174</strain>
    </source>
</reference>
<feature type="transmembrane region" description="Helical" evidence="1">
    <location>
        <begin position="162"/>
        <end position="184"/>
    </location>
</feature>
<dbReference type="Pfam" id="PF01757">
    <property type="entry name" value="Acyl_transf_3"/>
    <property type="match status" value="1"/>
</dbReference>
<accession>A0A9P5DSU6</accession>
<dbReference type="AlphaFoldDB" id="A0A9P5DSU6"/>
<protein>
    <submittedName>
        <fullName evidence="3">Acyltransferase</fullName>
    </submittedName>
</protein>
<sequence>MVGGVLLGGQEPKPATTSFQKNGNLLGLISHAQKIGLILLPSFISQGRIPNDSTQARLSTSPTLYLDGLRGLFSFLVFLRHFLLPWEEGLDTGYGQSNTPNNTSLIKFPIIRLLYAGPTVPIFFIVSGFVLAYKPLKLIRKKHYDSLGLHIMSSVLRRPFRLFLPPLVSTFIVALAVNAGLYMAPYQDMPGWVPRHPKPLGSLWKQLWDWTRFVVVDLTHPWSWKSPASEYDSHLWTIPIQFRASMIVYLALLSLARAQTWVRGTALVVLGLYSLQQGRWEMYLFFAGVFLAERSLKSQTLEAQLNDGGETAQFRYSTPYSVWTTLSQRVLFVFGLYLSSYPRARNAGSSTPGYVLLSTATDQYIYWQSYGATLICWSLSRDRLLQKPFTSRPLRYLANISFTLYLVHGPVLHLFGYSMVPAFQDFTGRSTWWQYQLGVLLALVALVPMVVWIADVFWRVVDKPCSTFVVHTIEPFFVN</sequence>
<keyword evidence="1" id="KW-0472">Membrane</keyword>
<dbReference type="InterPro" id="IPR002656">
    <property type="entry name" value="Acyl_transf_3_dom"/>
</dbReference>
<dbReference type="PANTHER" id="PTHR23028:SF134">
    <property type="entry name" value="PUTATIVE (AFU_ORTHOLOGUE AFUA_4G08520)-RELATED"/>
    <property type="match status" value="1"/>
</dbReference>
<keyword evidence="3" id="KW-0012">Acyltransferase</keyword>
<dbReference type="EMBL" id="PVQB02000515">
    <property type="protein sequence ID" value="KAF4336147.1"/>
    <property type="molecule type" value="Genomic_DNA"/>
</dbReference>
<reference evidence="3" key="1">
    <citation type="journal article" date="2017" name="Mycologia">
        <title>Fusarium algeriense, sp. nov., a novel toxigenic crown rot pathogen of durum wheat from Algeria is nested in the Fusarium burgessii species complex.</title>
        <authorList>
            <person name="Laraba I."/>
            <person name="Keddad A."/>
            <person name="Boureghda H."/>
            <person name="Abdallah N."/>
            <person name="Vaughan M.M."/>
            <person name="Proctor R.H."/>
            <person name="Busman M."/>
            <person name="O'Donnell K."/>
        </authorList>
    </citation>
    <scope>NUCLEOTIDE SEQUENCE</scope>
    <source>
        <strain evidence="3">NRRL 25174</strain>
    </source>
</reference>
<feature type="transmembrane region" description="Helical" evidence="1">
    <location>
        <begin position="234"/>
        <end position="253"/>
    </location>
</feature>
<name>A0A9P5DSU6_9HYPO</name>
<evidence type="ECO:0000313" key="4">
    <source>
        <dbReference type="Proteomes" id="UP000730481"/>
    </source>
</evidence>
<evidence type="ECO:0000259" key="2">
    <source>
        <dbReference type="Pfam" id="PF01757"/>
    </source>
</evidence>
<comment type="caution">
    <text evidence="3">The sequence shown here is derived from an EMBL/GenBank/DDBJ whole genome shotgun (WGS) entry which is preliminary data.</text>
</comment>
<keyword evidence="1" id="KW-1133">Transmembrane helix</keyword>
<gene>
    <name evidence="3" type="ORF">FBEOM_9990</name>
</gene>
<feature type="transmembrane region" description="Helical" evidence="1">
    <location>
        <begin position="110"/>
        <end position="133"/>
    </location>
</feature>
<organism evidence="3 4">
    <name type="scientific">Fusarium beomiforme</name>
    <dbReference type="NCBI Taxonomy" id="44412"/>
    <lineage>
        <taxon>Eukaryota</taxon>
        <taxon>Fungi</taxon>
        <taxon>Dikarya</taxon>
        <taxon>Ascomycota</taxon>
        <taxon>Pezizomycotina</taxon>
        <taxon>Sordariomycetes</taxon>
        <taxon>Hypocreomycetidae</taxon>
        <taxon>Hypocreales</taxon>
        <taxon>Nectriaceae</taxon>
        <taxon>Fusarium</taxon>
        <taxon>Fusarium burgessii species complex</taxon>
    </lineage>
</organism>
<keyword evidence="4" id="KW-1185">Reference proteome</keyword>
<dbReference type="InterPro" id="IPR050879">
    <property type="entry name" value="Acyltransferase_3"/>
</dbReference>
<keyword evidence="1" id="KW-0812">Transmembrane</keyword>